<keyword evidence="5" id="KW-1185">Reference proteome</keyword>
<dbReference type="InterPro" id="IPR050109">
    <property type="entry name" value="HTH-type_TetR-like_transc_reg"/>
</dbReference>
<dbReference type="EMBL" id="UESZ01000001">
    <property type="protein sequence ID" value="SSA35002.1"/>
    <property type="molecule type" value="Genomic_DNA"/>
</dbReference>
<dbReference type="PROSITE" id="PS50977">
    <property type="entry name" value="HTH_TETR_2"/>
    <property type="match status" value="1"/>
</dbReference>
<dbReference type="PANTHER" id="PTHR30055">
    <property type="entry name" value="HTH-TYPE TRANSCRIPTIONAL REGULATOR RUTR"/>
    <property type="match status" value="1"/>
</dbReference>
<evidence type="ECO:0000313" key="5">
    <source>
        <dbReference type="Proteomes" id="UP000250028"/>
    </source>
</evidence>
<evidence type="ECO:0000313" key="4">
    <source>
        <dbReference type="EMBL" id="SSA35002.1"/>
    </source>
</evidence>
<keyword evidence="1 2" id="KW-0238">DNA-binding</keyword>
<reference evidence="5" key="1">
    <citation type="submission" date="2016-10" db="EMBL/GenBank/DDBJ databases">
        <authorList>
            <person name="Varghese N."/>
            <person name="Submissions S."/>
        </authorList>
    </citation>
    <scope>NUCLEOTIDE SEQUENCE [LARGE SCALE GENOMIC DNA]</scope>
    <source>
        <strain evidence="5">DSM 22951</strain>
    </source>
</reference>
<dbReference type="AlphaFoldDB" id="A0A2Y9BU21"/>
<dbReference type="Pfam" id="PF00440">
    <property type="entry name" value="TetR_N"/>
    <property type="match status" value="1"/>
</dbReference>
<dbReference type="Gene3D" id="1.10.357.10">
    <property type="entry name" value="Tetracycline Repressor, domain 2"/>
    <property type="match status" value="1"/>
</dbReference>
<dbReference type="PRINTS" id="PR00455">
    <property type="entry name" value="HTHTETR"/>
</dbReference>
<dbReference type="PANTHER" id="PTHR30055:SF209">
    <property type="entry name" value="POSSIBLE TRANSCRIPTIONAL REGULATORY PROTEIN (PROBABLY TETR-FAMILY)"/>
    <property type="match status" value="1"/>
</dbReference>
<evidence type="ECO:0000256" key="1">
    <source>
        <dbReference type="ARBA" id="ARBA00023125"/>
    </source>
</evidence>
<sequence length="199" mass="21307">MSKPMPLPLPVAFGAPTERADAARNREALLCAARQIVAAEGIDALTMDRLAASAGVGKGTVFRRFGSREGVMGALLNEHARAWQESVISGPPPLGPGAGPRERLIAFGASLFELNRSSTELIAAAGESVQRSYATESFIATHVRYLLRSAGVTGDLTLLAVALIAPLDRRILDQQVRIEHMDRDRILAGWADLVDRILA</sequence>
<dbReference type="SUPFAM" id="SSF46689">
    <property type="entry name" value="Homeodomain-like"/>
    <property type="match status" value="1"/>
</dbReference>
<name>A0A2Y9BU21_9MICO</name>
<evidence type="ECO:0000256" key="2">
    <source>
        <dbReference type="PROSITE-ProRule" id="PRU00335"/>
    </source>
</evidence>
<protein>
    <submittedName>
        <fullName evidence="4">DNA-binding transcriptional regulator, AcrR family</fullName>
    </submittedName>
</protein>
<dbReference type="GO" id="GO:0003700">
    <property type="term" value="F:DNA-binding transcription factor activity"/>
    <property type="evidence" value="ECO:0007669"/>
    <property type="project" value="TreeGrafter"/>
</dbReference>
<evidence type="ECO:0000259" key="3">
    <source>
        <dbReference type="PROSITE" id="PS50977"/>
    </source>
</evidence>
<organism evidence="4 5">
    <name type="scientific">Branchiibius hedensis</name>
    <dbReference type="NCBI Taxonomy" id="672460"/>
    <lineage>
        <taxon>Bacteria</taxon>
        <taxon>Bacillati</taxon>
        <taxon>Actinomycetota</taxon>
        <taxon>Actinomycetes</taxon>
        <taxon>Micrococcales</taxon>
        <taxon>Dermacoccaceae</taxon>
        <taxon>Branchiibius</taxon>
    </lineage>
</organism>
<feature type="DNA-binding region" description="H-T-H motif" evidence="2">
    <location>
        <begin position="46"/>
        <end position="65"/>
    </location>
</feature>
<dbReference type="Proteomes" id="UP000250028">
    <property type="component" value="Unassembled WGS sequence"/>
</dbReference>
<dbReference type="InterPro" id="IPR009057">
    <property type="entry name" value="Homeodomain-like_sf"/>
</dbReference>
<feature type="domain" description="HTH tetR-type" evidence="3">
    <location>
        <begin position="23"/>
        <end position="83"/>
    </location>
</feature>
<dbReference type="GO" id="GO:0000976">
    <property type="term" value="F:transcription cis-regulatory region binding"/>
    <property type="evidence" value="ECO:0007669"/>
    <property type="project" value="TreeGrafter"/>
</dbReference>
<dbReference type="InterPro" id="IPR001647">
    <property type="entry name" value="HTH_TetR"/>
</dbReference>
<dbReference type="RefSeq" id="WP_245934102.1">
    <property type="nucleotide sequence ID" value="NZ_QGDN01000001.1"/>
</dbReference>
<accession>A0A2Y9BU21</accession>
<gene>
    <name evidence="4" type="ORF">SAMN04489750_2336</name>
</gene>
<proteinExistence type="predicted"/>